<feature type="region of interest" description="Disordered" evidence="1">
    <location>
        <begin position="1"/>
        <end position="32"/>
    </location>
</feature>
<dbReference type="EMBL" id="FRCS01000005">
    <property type="protein sequence ID" value="SHN34965.1"/>
    <property type="molecule type" value="Genomic_DNA"/>
</dbReference>
<evidence type="ECO:0000313" key="2">
    <source>
        <dbReference type="EMBL" id="SHN34965.1"/>
    </source>
</evidence>
<keyword evidence="3" id="KW-1185">Reference proteome</keyword>
<proteinExistence type="predicted"/>
<feature type="compositionally biased region" description="Basic and acidic residues" evidence="1">
    <location>
        <begin position="14"/>
        <end position="28"/>
    </location>
</feature>
<gene>
    <name evidence="2" type="ORF">SAMN05443668_105329</name>
</gene>
<evidence type="ECO:0000256" key="1">
    <source>
        <dbReference type="SAM" id="MobiDB-lite"/>
    </source>
</evidence>
<dbReference type="AlphaFoldDB" id="A0A1M7QTN3"/>
<evidence type="ECO:0000313" key="3">
    <source>
        <dbReference type="Proteomes" id="UP000184440"/>
    </source>
</evidence>
<dbReference type="Proteomes" id="UP000184440">
    <property type="component" value="Unassembled WGS sequence"/>
</dbReference>
<name>A0A1M7QTN3_9ACTN</name>
<reference evidence="2 3" key="1">
    <citation type="submission" date="2016-11" db="EMBL/GenBank/DDBJ databases">
        <authorList>
            <person name="Jaros S."/>
            <person name="Januszkiewicz K."/>
            <person name="Wedrychowicz H."/>
        </authorList>
    </citation>
    <scope>NUCLEOTIDE SEQUENCE [LARGE SCALE GENOMIC DNA]</scope>
    <source>
        <strain evidence="2 3">DSM 46144</strain>
    </source>
</reference>
<organism evidence="2 3">
    <name type="scientific">Cryptosporangium aurantiacum</name>
    <dbReference type="NCBI Taxonomy" id="134849"/>
    <lineage>
        <taxon>Bacteria</taxon>
        <taxon>Bacillati</taxon>
        <taxon>Actinomycetota</taxon>
        <taxon>Actinomycetes</taxon>
        <taxon>Cryptosporangiales</taxon>
        <taxon>Cryptosporangiaceae</taxon>
        <taxon>Cryptosporangium</taxon>
    </lineage>
</organism>
<protein>
    <submittedName>
        <fullName evidence="2">Uncharacterized protein</fullName>
    </submittedName>
</protein>
<sequence length="68" mass="7430">MTGAYTPRMADQPDSPKRDDEEPANERKLPRHLARLVGSLRGPADLAQNHDKYLAYPQEQQAGGAASA</sequence>
<accession>A0A1M7QTN3</accession>